<gene>
    <name evidence="3" type="ORF">IEO70_14295</name>
</gene>
<dbReference type="GO" id="GO:0016787">
    <property type="term" value="F:hydrolase activity"/>
    <property type="evidence" value="ECO:0007669"/>
    <property type="project" value="UniProtKB-KW"/>
</dbReference>
<keyword evidence="1" id="KW-0378">Hydrolase</keyword>
<dbReference type="SUPFAM" id="SSF63817">
    <property type="entry name" value="Sortase"/>
    <property type="match status" value="1"/>
</dbReference>
<name>A0A927D126_9BACI</name>
<feature type="active site" description="Acyl-thioester intermediate" evidence="2">
    <location>
        <position position="173"/>
    </location>
</feature>
<evidence type="ECO:0000256" key="2">
    <source>
        <dbReference type="PIRSR" id="PIRSR605754-1"/>
    </source>
</evidence>
<sequence length="189" mass="20824">MRKIIGALSLILGVLCLVFSVRLTLYNQEEDNAATIAVETLLPSVQESIDNSKSLETPEITALEVDGNAYIGILTIPKLNLELPVFSEWSDTKLKKAPCHYYGSCSTDNLVIAGHNYKAHFAKLSKLQEGDAVFFTDVQGKVHSYEVVLLETLPPTATKEMIESGFALSLYTCTYSGENRVTVRCKETV</sequence>
<dbReference type="InterPro" id="IPR005754">
    <property type="entry name" value="Sortase"/>
</dbReference>
<dbReference type="CDD" id="cd00004">
    <property type="entry name" value="Sortase"/>
    <property type="match status" value="1"/>
</dbReference>
<evidence type="ECO:0000313" key="4">
    <source>
        <dbReference type="Proteomes" id="UP000602076"/>
    </source>
</evidence>
<dbReference type="RefSeq" id="WP_190999053.1">
    <property type="nucleotide sequence ID" value="NZ_JACXSI010000036.1"/>
</dbReference>
<dbReference type="AlphaFoldDB" id="A0A927D126"/>
<protein>
    <submittedName>
        <fullName evidence="3">Sortase</fullName>
    </submittedName>
</protein>
<dbReference type="NCBIfam" id="TIGR01076">
    <property type="entry name" value="sortase_fam"/>
    <property type="match status" value="1"/>
</dbReference>
<dbReference type="InterPro" id="IPR023365">
    <property type="entry name" value="Sortase_dom-sf"/>
</dbReference>
<dbReference type="Gene3D" id="2.40.260.10">
    <property type="entry name" value="Sortase"/>
    <property type="match status" value="1"/>
</dbReference>
<proteinExistence type="predicted"/>
<accession>A0A927D126</accession>
<evidence type="ECO:0000313" key="3">
    <source>
        <dbReference type="EMBL" id="MBD3109515.1"/>
    </source>
</evidence>
<feature type="active site" description="Proton donor/acceptor" evidence="2">
    <location>
        <position position="115"/>
    </location>
</feature>
<comment type="caution">
    <text evidence="3">The sequence shown here is derived from an EMBL/GenBank/DDBJ whole genome shotgun (WGS) entry which is preliminary data.</text>
</comment>
<keyword evidence="4" id="KW-1185">Reference proteome</keyword>
<dbReference type="EMBL" id="JACXSI010000036">
    <property type="protein sequence ID" value="MBD3109515.1"/>
    <property type="molecule type" value="Genomic_DNA"/>
</dbReference>
<reference evidence="3" key="1">
    <citation type="submission" date="2020-09" db="EMBL/GenBank/DDBJ databases">
        <title>Bacillus faecalis sp. nov., a moderately halophilic bacterium isolated from cow faeces.</title>
        <authorList>
            <person name="Jiang L."/>
            <person name="Lee J."/>
        </authorList>
    </citation>
    <scope>NUCLEOTIDE SEQUENCE</scope>
    <source>
        <strain evidence="3">AGMB 02131</strain>
    </source>
</reference>
<organism evidence="3 4">
    <name type="scientific">Peribacillus faecalis</name>
    <dbReference type="NCBI Taxonomy" id="2772559"/>
    <lineage>
        <taxon>Bacteria</taxon>
        <taxon>Bacillati</taxon>
        <taxon>Bacillota</taxon>
        <taxon>Bacilli</taxon>
        <taxon>Bacillales</taxon>
        <taxon>Bacillaceae</taxon>
        <taxon>Peribacillus</taxon>
    </lineage>
</organism>
<dbReference type="Proteomes" id="UP000602076">
    <property type="component" value="Unassembled WGS sequence"/>
</dbReference>
<dbReference type="Pfam" id="PF04203">
    <property type="entry name" value="Sortase"/>
    <property type="match status" value="1"/>
</dbReference>
<evidence type="ECO:0000256" key="1">
    <source>
        <dbReference type="ARBA" id="ARBA00022801"/>
    </source>
</evidence>